<dbReference type="InterPro" id="IPR000644">
    <property type="entry name" value="CBS_dom"/>
</dbReference>
<keyword evidence="6" id="KW-1185">Reference proteome</keyword>
<evidence type="ECO:0000256" key="2">
    <source>
        <dbReference type="PROSITE-ProRule" id="PRU00703"/>
    </source>
</evidence>
<evidence type="ECO:0000256" key="1">
    <source>
        <dbReference type="ARBA" id="ARBA00023122"/>
    </source>
</evidence>
<feature type="domain" description="CBS" evidence="4">
    <location>
        <begin position="130"/>
        <end position="190"/>
    </location>
</feature>
<feature type="domain" description="CBS" evidence="4">
    <location>
        <begin position="197"/>
        <end position="264"/>
    </location>
</feature>
<evidence type="ECO:0000313" key="6">
    <source>
        <dbReference type="Proteomes" id="UP000615026"/>
    </source>
</evidence>
<evidence type="ECO:0000256" key="3">
    <source>
        <dbReference type="SAM" id="MobiDB-lite"/>
    </source>
</evidence>
<dbReference type="SUPFAM" id="SSF54631">
    <property type="entry name" value="CBS-domain pair"/>
    <property type="match status" value="2"/>
</dbReference>
<dbReference type="EMBL" id="JADEXP010000303">
    <property type="protein sequence ID" value="MBE9069646.1"/>
    <property type="molecule type" value="Genomic_DNA"/>
</dbReference>
<gene>
    <name evidence="5" type="ORF">IQ260_23655</name>
</gene>
<accession>A0A928ZY93</accession>
<dbReference type="PANTHER" id="PTHR43080">
    <property type="entry name" value="CBS DOMAIN-CONTAINING PROTEIN CBSX3, MITOCHONDRIAL"/>
    <property type="match status" value="1"/>
</dbReference>
<comment type="caution">
    <text evidence="5">The sequence shown here is derived from an EMBL/GenBank/DDBJ whole genome shotgun (WGS) entry which is preliminary data.</text>
</comment>
<sequence length="409" mass="44537">MTLDKALNSTPISIPAALGSEAADEVSSSPDPSPDPSSDPLQTVTPMMTDAIDRQVLKVPPGWSLNRAVAAMGAIRSNCGLTPGSLNSRPASCALIVENQQIVGIFTERDIVRLTADGMDLGALTVADVMTSPVKTLQRSAFQDIFAVLFLFRRYRIRHLPIVDEHNHPVGIVTPDSIRRVLRPANLLKMRRVADVMSTNVIHAAPTVSAIELAQQMAVHRVSCIVIVEADSHATGSREIQSLMPMGIVTERDIVQFQALELNLQRLTAEDVMSAPLFLLEPTDSLWTAHQEMQARRVRRLVVSWNWGSGLGIVTQTSLLKVFDPIEMYGIIESMQQTLHQIGDGAASAQNLDVVPHDRGSDRITDLLFDLETKLLGLSDEANLSAGERQRLVQGALRSLQQVQASLGG</sequence>
<organism evidence="5 6">
    <name type="scientific">Leptolyngbya cf. ectocarpi LEGE 11479</name>
    <dbReference type="NCBI Taxonomy" id="1828722"/>
    <lineage>
        <taxon>Bacteria</taxon>
        <taxon>Bacillati</taxon>
        <taxon>Cyanobacteriota</taxon>
        <taxon>Cyanophyceae</taxon>
        <taxon>Leptolyngbyales</taxon>
        <taxon>Leptolyngbyaceae</taxon>
        <taxon>Leptolyngbya group</taxon>
        <taxon>Leptolyngbya</taxon>
    </lineage>
</organism>
<keyword evidence="1 2" id="KW-0129">CBS domain</keyword>
<proteinExistence type="predicted"/>
<feature type="domain" description="CBS" evidence="4">
    <location>
        <begin position="273"/>
        <end position="334"/>
    </location>
</feature>
<dbReference type="CDD" id="cd17774">
    <property type="entry name" value="CBS_two-component_sensor_histidine_kinase_repeat2"/>
    <property type="match status" value="1"/>
</dbReference>
<protein>
    <submittedName>
        <fullName evidence="5">CBS domain-containing protein</fullName>
    </submittedName>
</protein>
<dbReference type="Proteomes" id="UP000615026">
    <property type="component" value="Unassembled WGS sequence"/>
</dbReference>
<dbReference type="PROSITE" id="PS51371">
    <property type="entry name" value="CBS"/>
    <property type="match status" value="4"/>
</dbReference>
<dbReference type="AlphaFoldDB" id="A0A928ZY93"/>
<dbReference type="RefSeq" id="WP_193995538.1">
    <property type="nucleotide sequence ID" value="NZ_JADEXP010000303.1"/>
</dbReference>
<evidence type="ECO:0000313" key="5">
    <source>
        <dbReference type="EMBL" id="MBE9069646.1"/>
    </source>
</evidence>
<feature type="region of interest" description="Disordered" evidence="3">
    <location>
        <begin position="1"/>
        <end position="44"/>
    </location>
</feature>
<dbReference type="Pfam" id="PF00571">
    <property type="entry name" value="CBS"/>
    <property type="match status" value="4"/>
</dbReference>
<dbReference type="InterPro" id="IPR046342">
    <property type="entry name" value="CBS_dom_sf"/>
</dbReference>
<reference evidence="5" key="1">
    <citation type="submission" date="2020-10" db="EMBL/GenBank/DDBJ databases">
        <authorList>
            <person name="Castelo-Branco R."/>
            <person name="Eusebio N."/>
            <person name="Adriana R."/>
            <person name="Vieira A."/>
            <person name="Brugerolle De Fraissinette N."/>
            <person name="Rezende De Castro R."/>
            <person name="Schneider M.P."/>
            <person name="Vasconcelos V."/>
            <person name="Leao P.N."/>
        </authorList>
    </citation>
    <scope>NUCLEOTIDE SEQUENCE</scope>
    <source>
        <strain evidence="5">LEGE 11479</strain>
    </source>
</reference>
<dbReference type="InterPro" id="IPR051257">
    <property type="entry name" value="Diverse_CBS-Domain"/>
</dbReference>
<feature type="domain" description="CBS" evidence="4">
    <location>
        <begin position="52"/>
        <end position="121"/>
    </location>
</feature>
<dbReference type="SMART" id="SM00116">
    <property type="entry name" value="CBS"/>
    <property type="match status" value="4"/>
</dbReference>
<dbReference type="PANTHER" id="PTHR43080:SF2">
    <property type="entry name" value="CBS DOMAIN-CONTAINING PROTEIN"/>
    <property type="match status" value="1"/>
</dbReference>
<name>A0A928ZY93_LEPEC</name>
<evidence type="ECO:0000259" key="4">
    <source>
        <dbReference type="PROSITE" id="PS51371"/>
    </source>
</evidence>
<dbReference type="CDD" id="cd04620">
    <property type="entry name" value="CBS_two-component_sensor_histidine_kinase_repeat1"/>
    <property type="match status" value="1"/>
</dbReference>
<dbReference type="Gene3D" id="3.10.580.10">
    <property type="entry name" value="CBS-domain"/>
    <property type="match status" value="2"/>
</dbReference>